<feature type="transmembrane region" description="Helical" evidence="4">
    <location>
        <begin position="151"/>
        <end position="177"/>
    </location>
</feature>
<dbReference type="PANTHER" id="PTHR43280">
    <property type="entry name" value="ARAC-FAMILY TRANSCRIPTIONAL REGULATOR"/>
    <property type="match status" value="1"/>
</dbReference>
<gene>
    <name evidence="6" type="ORF">ACFO5Q_05485</name>
</gene>
<evidence type="ECO:0000256" key="3">
    <source>
        <dbReference type="ARBA" id="ARBA00023163"/>
    </source>
</evidence>
<dbReference type="EMBL" id="JBHSCR010000003">
    <property type="protein sequence ID" value="MFC4347289.1"/>
    <property type="molecule type" value="Genomic_DNA"/>
</dbReference>
<feature type="transmembrane region" description="Helical" evidence="4">
    <location>
        <begin position="109"/>
        <end position="130"/>
    </location>
</feature>
<dbReference type="InterPro" id="IPR009057">
    <property type="entry name" value="Homeodomain-like_sf"/>
</dbReference>
<sequence>MTLDTANIIQLLFVFQTAFFGVLAMPRARLRAFALLLFAFALHMALNLLAETGNLGAFPNITSAFGFAYGPLVYLYVRDITHETPLLGRRDLVHGIPFLAAMPFSPSNLLFDVLGFTSIAAYFYATYRYIRAYHRSVSENQANERQARLDWLAQGFIALIIVGLYDAGRIFMGYVFAAANSDIFYIITLMGAFMVMNWLILQSFRYHLMFDGLRTSEFLAVPPAKETAPLSAEEVKEAEAALRLLETSKLYLTPQLRLEQFSDASGIEPRRLSSLIRGHTGERFPQIVSRLRVAHAQKLIEEAAPEKCNFLRIAYDAGFNSKSAFNLAFKQVSGITPTEYRVRQREE</sequence>
<dbReference type="InterPro" id="IPR018060">
    <property type="entry name" value="HTH_AraC"/>
</dbReference>
<evidence type="ECO:0000313" key="6">
    <source>
        <dbReference type="EMBL" id="MFC4347289.1"/>
    </source>
</evidence>
<reference evidence="7" key="1">
    <citation type="journal article" date="2019" name="Int. J. Syst. Evol. Microbiol.">
        <title>The Global Catalogue of Microorganisms (GCM) 10K type strain sequencing project: providing services to taxonomists for standard genome sequencing and annotation.</title>
        <authorList>
            <consortium name="The Broad Institute Genomics Platform"/>
            <consortium name="The Broad Institute Genome Sequencing Center for Infectious Disease"/>
            <person name="Wu L."/>
            <person name="Ma J."/>
        </authorList>
    </citation>
    <scope>NUCLEOTIDE SEQUENCE [LARGE SCALE GENOMIC DNA]</scope>
    <source>
        <strain evidence="7">CGMCC 1.15304</strain>
    </source>
</reference>
<feature type="transmembrane region" description="Helical" evidence="4">
    <location>
        <begin position="32"/>
        <end position="50"/>
    </location>
</feature>
<evidence type="ECO:0000259" key="5">
    <source>
        <dbReference type="PROSITE" id="PS01124"/>
    </source>
</evidence>
<dbReference type="RefSeq" id="WP_068152617.1">
    <property type="nucleotide sequence ID" value="NZ_JBHSCR010000003.1"/>
</dbReference>
<dbReference type="SMART" id="SM00342">
    <property type="entry name" value="HTH_ARAC"/>
    <property type="match status" value="1"/>
</dbReference>
<protein>
    <submittedName>
        <fullName evidence="6">Helix-turn-helix transcriptional regulator</fullName>
    </submittedName>
</protein>
<feature type="domain" description="HTH araC/xylS-type" evidence="5">
    <location>
        <begin position="239"/>
        <end position="343"/>
    </location>
</feature>
<feature type="transmembrane region" description="Helical" evidence="4">
    <location>
        <begin position="6"/>
        <end position="25"/>
    </location>
</feature>
<keyword evidence="2" id="KW-0238">DNA-binding</keyword>
<dbReference type="InterPro" id="IPR018062">
    <property type="entry name" value="HTH_AraC-typ_CS"/>
</dbReference>
<evidence type="ECO:0000256" key="1">
    <source>
        <dbReference type="ARBA" id="ARBA00023015"/>
    </source>
</evidence>
<comment type="caution">
    <text evidence="6">The sequence shown here is derived from an EMBL/GenBank/DDBJ whole genome shotgun (WGS) entry which is preliminary data.</text>
</comment>
<keyword evidence="7" id="KW-1185">Reference proteome</keyword>
<keyword evidence="4" id="KW-0812">Transmembrane</keyword>
<dbReference type="PANTHER" id="PTHR43280:SF2">
    <property type="entry name" value="HTH-TYPE TRANSCRIPTIONAL REGULATOR EXSA"/>
    <property type="match status" value="1"/>
</dbReference>
<dbReference type="Gene3D" id="1.10.10.60">
    <property type="entry name" value="Homeodomain-like"/>
    <property type="match status" value="1"/>
</dbReference>
<dbReference type="Pfam" id="PF12833">
    <property type="entry name" value="HTH_18"/>
    <property type="match status" value="1"/>
</dbReference>
<evidence type="ECO:0000256" key="4">
    <source>
        <dbReference type="SAM" id="Phobius"/>
    </source>
</evidence>
<organism evidence="6 7">
    <name type="scientific">Kordiimonas lipolytica</name>
    <dbReference type="NCBI Taxonomy" id="1662421"/>
    <lineage>
        <taxon>Bacteria</taxon>
        <taxon>Pseudomonadati</taxon>
        <taxon>Pseudomonadota</taxon>
        <taxon>Alphaproteobacteria</taxon>
        <taxon>Kordiimonadales</taxon>
        <taxon>Kordiimonadaceae</taxon>
        <taxon>Kordiimonas</taxon>
    </lineage>
</organism>
<keyword evidence="3" id="KW-0804">Transcription</keyword>
<proteinExistence type="predicted"/>
<keyword evidence="1" id="KW-0805">Transcription regulation</keyword>
<name>A0ABV8U7V4_9PROT</name>
<keyword evidence="4" id="KW-1133">Transmembrane helix</keyword>
<dbReference type="PROSITE" id="PS00041">
    <property type="entry name" value="HTH_ARAC_FAMILY_1"/>
    <property type="match status" value="1"/>
</dbReference>
<dbReference type="Proteomes" id="UP001595776">
    <property type="component" value="Unassembled WGS sequence"/>
</dbReference>
<keyword evidence="4" id="KW-0472">Membrane</keyword>
<evidence type="ECO:0000256" key="2">
    <source>
        <dbReference type="ARBA" id="ARBA00023125"/>
    </source>
</evidence>
<evidence type="ECO:0000313" key="7">
    <source>
        <dbReference type="Proteomes" id="UP001595776"/>
    </source>
</evidence>
<dbReference type="PROSITE" id="PS01124">
    <property type="entry name" value="HTH_ARAC_FAMILY_2"/>
    <property type="match status" value="1"/>
</dbReference>
<dbReference type="SUPFAM" id="SSF46689">
    <property type="entry name" value="Homeodomain-like"/>
    <property type="match status" value="1"/>
</dbReference>
<accession>A0ABV8U7V4</accession>
<feature type="transmembrane region" description="Helical" evidence="4">
    <location>
        <begin position="183"/>
        <end position="201"/>
    </location>
</feature>